<evidence type="ECO:0000259" key="5">
    <source>
        <dbReference type="Pfam" id="PF00174"/>
    </source>
</evidence>
<dbReference type="GeneID" id="54357150"/>
<name>A0A6J3LR18_9PEZI</name>
<proteinExistence type="predicted"/>
<reference evidence="8" key="2">
    <citation type="submission" date="2020-04" db="EMBL/GenBank/DDBJ databases">
        <authorList>
            <consortium name="NCBI Genome Project"/>
        </authorList>
    </citation>
    <scope>NUCLEOTIDE SEQUENCE</scope>
    <source>
        <strain evidence="8">CBS 342.82</strain>
    </source>
</reference>
<feature type="domain" description="Moybdenum cofactor oxidoreductase dimerisation" evidence="6">
    <location>
        <begin position="254"/>
        <end position="370"/>
    </location>
</feature>
<dbReference type="PANTHER" id="PTHR19372:SF7">
    <property type="entry name" value="SULFITE OXIDASE, MITOCHONDRIAL"/>
    <property type="match status" value="1"/>
</dbReference>
<evidence type="ECO:0000256" key="4">
    <source>
        <dbReference type="ARBA" id="ARBA00023002"/>
    </source>
</evidence>
<gene>
    <name evidence="8" type="ORF">K489DRAFT_168616</name>
</gene>
<feature type="domain" description="Oxidoreductase molybdopterin-binding" evidence="5">
    <location>
        <begin position="35"/>
        <end position="226"/>
    </location>
</feature>
<dbReference type="Gene3D" id="3.90.420.10">
    <property type="entry name" value="Oxidoreductase, molybdopterin-binding domain"/>
    <property type="match status" value="1"/>
</dbReference>
<dbReference type="GO" id="GO:0020037">
    <property type="term" value="F:heme binding"/>
    <property type="evidence" value="ECO:0007669"/>
    <property type="project" value="TreeGrafter"/>
</dbReference>
<evidence type="ECO:0000256" key="2">
    <source>
        <dbReference type="ARBA" id="ARBA00022505"/>
    </source>
</evidence>
<dbReference type="FunFam" id="3.90.420.10:FF:000002">
    <property type="entry name" value="sulfite oxidase, mitochondrial"/>
    <property type="match status" value="1"/>
</dbReference>
<keyword evidence="2" id="KW-0500">Molybdenum</keyword>
<reference evidence="8" key="1">
    <citation type="submission" date="2020-01" db="EMBL/GenBank/DDBJ databases">
        <authorList>
            <consortium name="DOE Joint Genome Institute"/>
            <person name="Haridas S."/>
            <person name="Albert R."/>
            <person name="Binder M."/>
            <person name="Bloem J."/>
            <person name="Labutti K."/>
            <person name="Salamov A."/>
            <person name="Andreopoulos B."/>
            <person name="Baker S.E."/>
            <person name="Barry K."/>
            <person name="Bills G."/>
            <person name="Bluhm B.H."/>
            <person name="Cannon C."/>
            <person name="Castanera R."/>
            <person name="Culley D.E."/>
            <person name="Daum C."/>
            <person name="Ezra D."/>
            <person name="Gonzalez J.B."/>
            <person name="Henrissat B."/>
            <person name="Kuo A."/>
            <person name="Liang C."/>
            <person name="Lipzen A."/>
            <person name="Lutzoni F."/>
            <person name="Magnuson J."/>
            <person name="Mondo S."/>
            <person name="Nolan M."/>
            <person name="Ohm R."/>
            <person name="Pangilinan J."/>
            <person name="Park H.-J."/>
            <person name="Ramirez L."/>
            <person name="Alfaro M."/>
            <person name="Sun H."/>
            <person name="Tritt A."/>
            <person name="Yoshinaga Y."/>
            <person name="Zwiers L.-H."/>
            <person name="Turgeon B.G."/>
            <person name="Goodwin S.B."/>
            <person name="Spatafora J.W."/>
            <person name="Crous P.W."/>
            <person name="Grigoriev I.V."/>
        </authorList>
    </citation>
    <scope>NUCLEOTIDE SEQUENCE</scope>
    <source>
        <strain evidence="8">CBS 342.82</strain>
    </source>
</reference>
<evidence type="ECO:0000259" key="6">
    <source>
        <dbReference type="Pfam" id="PF03404"/>
    </source>
</evidence>
<dbReference type="GO" id="GO:0005739">
    <property type="term" value="C:mitochondrion"/>
    <property type="evidence" value="ECO:0007669"/>
    <property type="project" value="TreeGrafter"/>
</dbReference>
<dbReference type="GO" id="GO:0008482">
    <property type="term" value="F:sulfite oxidase activity"/>
    <property type="evidence" value="ECO:0007669"/>
    <property type="project" value="TreeGrafter"/>
</dbReference>
<evidence type="ECO:0000313" key="7">
    <source>
        <dbReference type="Proteomes" id="UP000504637"/>
    </source>
</evidence>
<dbReference type="Pfam" id="PF03404">
    <property type="entry name" value="Mo-co_dimer"/>
    <property type="match status" value="1"/>
</dbReference>
<comment type="cofactor">
    <cofactor evidence="1">
        <name>Mo-molybdopterin</name>
        <dbReference type="ChEBI" id="CHEBI:71302"/>
    </cofactor>
</comment>
<dbReference type="InterPro" id="IPR014756">
    <property type="entry name" value="Ig_E-set"/>
</dbReference>
<dbReference type="SUPFAM" id="SSF81296">
    <property type="entry name" value="E set domains"/>
    <property type="match status" value="1"/>
</dbReference>
<protein>
    <submittedName>
        <fullName evidence="8">Sulfite oxidase</fullName>
    </submittedName>
</protein>
<keyword evidence="4" id="KW-0560">Oxidoreductase</keyword>
<dbReference type="RefSeq" id="XP_033454750.1">
    <property type="nucleotide sequence ID" value="XM_033599351.1"/>
</dbReference>
<dbReference type="InterPro" id="IPR005066">
    <property type="entry name" value="MoCF_OxRdtse_dimer"/>
</dbReference>
<dbReference type="GO" id="GO:0043546">
    <property type="term" value="F:molybdopterin cofactor binding"/>
    <property type="evidence" value="ECO:0007669"/>
    <property type="project" value="TreeGrafter"/>
</dbReference>
<evidence type="ECO:0000313" key="8">
    <source>
        <dbReference type="RefSeq" id="XP_033454750.1"/>
    </source>
</evidence>
<dbReference type="OrthoDB" id="10051395at2759"/>
<evidence type="ECO:0000256" key="1">
    <source>
        <dbReference type="ARBA" id="ARBA00001924"/>
    </source>
</evidence>
<reference evidence="8" key="3">
    <citation type="submission" date="2025-08" db="UniProtKB">
        <authorList>
            <consortium name="RefSeq"/>
        </authorList>
    </citation>
    <scope>IDENTIFICATION</scope>
    <source>
        <strain evidence="8">CBS 342.82</strain>
    </source>
</reference>
<accession>A0A6J3LR18</accession>
<dbReference type="InterPro" id="IPR036374">
    <property type="entry name" value="OxRdtase_Mopterin-bd_sf"/>
</dbReference>
<evidence type="ECO:0000256" key="3">
    <source>
        <dbReference type="ARBA" id="ARBA00022723"/>
    </source>
</evidence>
<dbReference type="Gene3D" id="2.60.40.650">
    <property type="match status" value="1"/>
</dbReference>
<dbReference type="SUPFAM" id="SSF56524">
    <property type="entry name" value="Oxidoreductase molybdopterin-binding domain"/>
    <property type="match status" value="1"/>
</dbReference>
<dbReference type="GO" id="GO:0006790">
    <property type="term" value="P:sulfur compound metabolic process"/>
    <property type="evidence" value="ECO:0007669"/>
    <property type="project" value="TreeGrafter"/>
</dbReference>
<dbReference type="GO" id="GO:0030151">
    <property type="term" value="F:molybdenum ion binding"/>
    <property type="evidence" value="ECO:0007669"/>
    <property type="project" value="InterPro"/>
</dbReference>
<dbReference type="InterPro" id="IPR008335">
    <property type="entry name" value="Mopterin_OxRdtase_euk"/>
</dbReference>
<dbReference type="PANTHER" id="PTHR19372">
    <property type="entry name" value="SULFITE REDUCTASE"/>
    <property type="match status" value="1"/>
</dbReference>
<dbReference type="PRINTS" id="PR00407">
    <property type="entry name" value="EUMOPTERIN"/>
</dbReference>
<dbReference type="AlphaFoldDB" id="A0A6J3LR18"/>
<organism evidence="8">
    <name type="scientific">Dissoconium aciculare CBS 342.82</name>
    <dbReference type="NCBI Taxonomy" id="1314786"/>
    <lineage>
        <taxon>Eukaryota</taxon>
        <taxon>Fungi</taxon>
        <taxon>Dikarya</taxon>
        <taxon>Ascomycota</taxon>
        <taxon>Pezizomycotina</taxon>
        <taxon>Dothideomycetes</taxon>
        <taxon>Dothideomycetidae</taxon>
        <taxon>Mycosphaerellales</taxon>
        <taxon>Dissoconiaceae</taxon>
        <taxon>Dissoconium</taxon>
    </lineage>
</organism>
<sequence length="379" mass="42388">MPALSTPPLNREPELASLTSSFLTDISIRPYDRNHCPIPDNLDASTHRVYVDGLVANSLNLSISDLRNSFPQHDVTCLLQCAGNRRHTMRTLLKEVDGVDWGSAAVMNCTWRGPRLRDVLLKAAPTLADEDGGERKVDDLQQELHVAFACNAVPCQDDSWYGASISMDRALRENAEVILALEMNGAPLTQEHGFPVRVIVPGVAGARAVKWLDHITVQREMSSNHYMHFDYKVLPPEAVDAERARTFWHKIPPVIDMPANSAITSPRNEDTVEVDAEGFITVDGYALPGGEGGPVKRVEVSIDKERWVDAELFTHPLESKWTWKIWKAKVQVEPGERRCLYSRTIDEAGNSQPQRSQWNLRGVCYNGYGEVRNLKVVKG</sequence>
<keyword evidence="7" id="KW-1185">Reference proteome</keyword>
<dbReference type="InterPro" id="IPR000572">
    <property type="entry name" value="OxRdtase_Mopterin-bd_dom"/>
</dbReference>
<dbReference type="Pfam" id="PF00174">
    <property type="entry name" value="Oxidored_molyb"/>
    <property type="match status" value="1"/>
</dbReference>
<keyword evidence="3" id="KW-0479">Metal-binding</keyword>
<dbReference type="Proteomes" id="UP000504637">
    <property type="component" value="Unplaced"/>
</dbReference>